<dbReference type="EMBL" id="GIFC01000852">
    <property type="protein sequence ID" value="MXU82935.1"/>
    <property type="molecule type" value="Transcribed_RNA"/>
</dbReference>
<name>A0A6B0U349_IXORI</name>
<protein>
    <submittedName>
        <fullName evidence="1">Uncharacterized protein</fullName>
    </submittedName>
</protein>
<organism evidence="1">
    <name type="scientific">Ixodes ricinus</name>
    <name type="common">Common tick</name>
    <name type="synonym">Acarus ricinus</name>
    <dbReference type="NCBI Taxonomy" id="34613"/>
    <lineage>
        <taxon>Eukaryota</taxon>
        <taxon>Metazoa</taxon>
        <taxon>Ecdysozoa</taxon>
        <taxon>Arthropoda</taxon>
        <taxon>Chelicerata</taxon>
        <taxon>Arachnida</taxon>
        <taxon>Acari</taxon>
        <taxon>Parasitiformes</taxon>
        <taxon>Ixodida</taxon>
        <taxon>Ixodoidea</taxon>
        <taxon>Ixodidae</taxon>
        <taxon>Ixodinae</taxon>
        <taxon>Ixodes</taxon>
    </lineage>
</organism>
<sequence length="72" mass="8212">MWCIVWPNSWKKVVTSLWVKREGLSAVGFGKLHRTPTTASCLDPSAVRQPGCMGMLQKWLYFPSLGNRSMRK</sequence>
<evidence type="ECO:0000313" key="1">
    <source>
        <dbReference type="EMBL" id="MXU82935.1"/>
    </source>
</evidence>
<reference evidence="1" key="1">
    <citation type="submission" date="2019-12" db="EMBL/GenBank/DDBJ databases">
        <title>An insight into the sialome of adult female Ixodes ricinus ticks feeding for 6 days.</title>
        <authorList>
            <person name="Perner J."/>
            <person name="Ribeiro J.M.C."/>
        </authorList>
    </citation>
    <scope>NUCLEOTIDE SEQUENCE</scope>
    <source>
        <strain evidence="1">Semi-engorged</strain>
        <tissue evidence="1">Salivary glands</tissue>
    </source>
</reference>
<proteinExistence type="predicted"/>
<accession>A0A6B0U349</accession>
<dbReference type="AlphaFoldDB" id="A0A6B0U349"/>